<organism evidence="5 7">
    <name type="scientific">Rotaria socialis</name>
    <dbReference type="NCBI Taxonomy" id="392032"/>
    <lineage>
        <taxon>Eukaryota</taxon>
        <taxon>Metazoa</taxon>
        <taxon>Spiralia</taxon>
        <taxon>Gnathifera</taxon>
        <taxon>Rotifera</taxon>
        <taxon>Eurotatoria</taxon>
        <taxon>Bdelloidea</taxon>
        <taxon>Philodinida</taxon>
        <taxon>Philodinidae</taxon>
        <taxon>Rotaria</taxon>
    </lineage>
</organism>
<dbReference type="EMBL" id="CAJNXB010001430">
    <property type="protein sequence ID" value="CAF3166055.1"/>
    <property type="molecule type" value="Genomic_DNA"/>
</dbReference>
<evidence type="ECO:0000313" key="8">
    <source>
        <dbReference type="Proteomes" id="UP000663873"/>
    </source>
</evidence>
<evidence type="ECO:0000256" key="1">
    <source>
        <dbReference type="ARBA" id="ARBA00022729"/>
    </source>
</evidence>
<evidence type="ECO:0000256" key="3">
    <source>
        <dbReference type="ARBA" id="ARBA00023180"/>
    </source>
</evidence>
<keyword evidence="3" id="KW-0325">Glycoprotein</keyword>
<dbReference type="PANTHER" id="PTHR46580">
    <property type="entry name" value="SENSOR KINASE-RELATED"/>
    <property type="match status" value="1"/>
</dbReference>
<keyword evidence="4" id="KW-1133">Transmembrane helix</keyword>
<feature type="transmembrane region" description="Helical" evidence="4">
    <location>
        <begin position="46"/>
        <end position="68"/>
    </location>
</feature>
<reference evidence="5" key="1">
    <citation type="submission" date="2021-02" db="EMBL/GenBank/DDBJ databases">
        <authorList>
            <person name="Nowell W R."/>
        </authorList>
    </citation>
    <scope>NUCLEOTIDE SEQUENCE</scope>
</reference>
<gene>
    <name evidence="5" type="ORF">TIS948_LOCUS10551</name>
    <name evidence="6" type="ORF">UJA718_LOCUS6825</name>
</gene>
<dbReference type="EMBL" id="CAJOBP010000657">
    <property type="protein sequence ID" value="CAF4205627.1"/>
    <property type="molecule type" value="Genomic_DNA"/>
</dbReference>
<evidence type="ECO:0000313" key="7">
    <source>
        <dbReference type="Proteomes" id="UP000663825"/>
    </source>
</evidence>
<evidence type="ECO:0000256" key="4">
    <source>
        <dbReference type="SAM" id="Phobius"/>
    </source>
</evidence>
<sequence>MELMRRSDPIPHPLDLERIEHSPDDVALSYTTSTCLFFQSTLGACLGFSLFTIVVVAVGTIIICFTVPKQQSGSCQRVFKTTVLYSTDQNSYPRSVAIGNLNNDTQLDIVVANTGTNTVGIFLGYENGTFQPQTTYSTGFLSQPYSVALGDFDNDNQLDIVVANRGTNSIGILGGYGNGTFKKVLVYSLGSSRPVSVTVADLNNDKCLDIIVTNYEISNIGILFGYGDTTFSAQNTYSAGYDSLPTSVVVADLNKDSQLDLIVSNSGTSNVAVFLGYGNGSFSLPGIYSTGIGSQPFIVAVGDLNGDKRLDIVVTNYGTSTIGALLGYGNGTFAKIEVSFIDSEFRPYSMVIGDFNNDNTLDVAVTNPENATIVVLNGLGNGTFASEEKYFTGFDSSPVSIVVGDFNNDNLLDLATANNGTNNVAVFLRYTIKMFSNQTIYSTGYNSEPRWVAQGDFNNDSFLDIAVATIQTHVSIFLGYGNGTFTEQIAISEGTGSRPYSIAVGDFNNDSLSDLAIANSGTNNVAVLFGYGNGTFGRRAIFSTGPHSNPYSVALGDFNNDSFLDIAVANHGTGNVGILLGYGNGSFAAQRTFSTGNNSYPGSVALGDFNNDSILDIAVTNSGTNNVGILLGYHNGTFGNQISLTTGENSNPSSVIVTDLSNDSMLDIVVTTDLSNNVGVFLGYANGSFQKLMTFFIGSGSAPTSLTTGDFNNDDIIDIAVTNYGDNSVCLLFGYGNGTFGMLTTYSTGDGSSPTSIAAGHFNRDSWLDFVVTNVREGDVGVFLGLENIYGASQSTYSTGSGSHPYSVVVSDFNNDSVPDLMIVNSAHDNVGIRLGDGNGTFGDEIPYSMGIGSYPLYATVGDFNRDNQVDIAVVNSMNDSVTVSYGCGNGTFARPEIYSTGQGSRPYFVAVSDLNNDNRMDLIVANENIGTIGIFLSYDYATFKIQGLSSTGTLSYPQSVAIGDFNNDSLLDAAVANYGTSNIGIFLGIGNGSFTAQRKLSTGTGSGPYTVAVNDFNQDSRLDIAVGNTGTNNVGIFLGYGNGTFTEQTIFSIRGGSNPRSIAVSDFNKDNLLDIAVADSANSKIIILFGYGNGTFRYNISLATGTKSSPHSIVVCDFNNDSLPDIAVANSLTGNVGIFLGHGNGSFSAEVTFSTGYNSLPKSITVSDFNNDSFLDIAVANNLGNNIGIFLGYGNGTFAPQIVYSTGNGSIPAMLIVGDLNNDNRVDIAVANNGANNVGVFYGYGDGRFTDQILFSTGSGSQPDAIAVGDFNNDNRLDILVVNNLDGSIMVLLRDSSQPFLTLTTYSTGNRSHPQSMVIADINKDYCPDIIVANSGNDNIGILLGSDNGTFMTQTAYTTGNGSQPCSVAVGDFNNDSLLDIAIANAGANNVGILFGFGNGTFSTVMVYSIDNSLTPSSIVVADFNKDNYLDISVINSGSQNVFLLFGNGNGTFRNSQSYSLGYGFLAYSMTVGDLNKDSWIDIVVANYATDSVDILFQTCS</sequence>
<comment type="caution">
    <text evidence="5">The sequence shown here is derived from an EMBL/GenBank/DDBJ whole genome shotgun (WGS) entry which is preliminary data.</text>
</comment>
<dbReference type="InterPro" id="IPR013519">
    <property type="entry name" value="Int_alpha_beta-p"/>
</dbReference>
<dbReference type="Proteomes" id="UP000663873">
    <property type="component" value="Unassembled WGS sequence"/>
</dbReference>
<evidence type="ECO:0000313" key="6">
    <source>
        <dbReference type="EMBL" id="CAF4205627.1"/>
    </source>
</evidence>
<dbReference type="Gene3D" id="2.130.10.130">
    <property type="entry name" value="Integrin alpha, N-terminal"/>
    <property type="match status" value="5"/>
</dbReference>
<dbReference type="SUPFAM" id="SSF69318">
    <property type="entry name" value="Integrin alpha N-terminal domain"/>
    <property type="match status" value="5"/>
</dbReference>
<dbReference type="Proteomes" id="UP000663825">
    <property type="component" value="Unassembled WGS sequence"/>
</dbReference>
<evidence type="ECO:0000313" key="5">
    <source>
        <dbReference type="EMBL" id="CAF3166055.1"/>
    </source>
</evidence>
<protein>
    <submittedName>
        <fullName evidence="5">Uncharacterized protein</fullName>
    </submittedName>
</protein>
<keyword evidence="1" id="KW-0732">Signal</keyword>
<keyword evidence="4" id="KW-0472">Membrane</keyword>
<dbReference type="OrthoDB" id="10022113at2759"/>
<name>A0A817PN12_9BILA</name>
<dbReference type="Pfam" id="PF13517">
    <property type="entry name" value="FG-GAP_3"/>
    <property type="match status" value="12"/>
</dbReference>
<keyword evidence="4" id="KW-0812">Transmembrane</keyword>
<dbReference type="SMART" id="SM00191">
    <property type="entry name" value="Int_alpha"/>
    <property type="match status" value="11"/>
</dbReference>
<evidence type="ECO:0000256" key="2">
    <source>
        <dbReference type="ARBA" id="ARBA00022737"/>
    </source>
</evidence>
<dbReference type="Gene3D" id="2.30.30.100">
    <property type="match status" value="10"/>
</dbReference>
<keyword evidence="2" id="KW-0677">Repeat</keyword>
<accession>A0A817PN12</accession>
<proteinExistence type="predicted"/>
<dbReference type="InterPro" id="IPR013517">
    <property type="entry name" value="FG-GAP"/>
</dbReference>
<dbReference type="InterPro" id="IPR028994">
    <property type="entry name" value="Integrin_alpha_N"/>
</dbReference>
<keyword evidence="8" id="KW-1185">Reference proteome</keyword>